<feature type="binding site" evidence="6">
    <location>
        <position position="14"/>
    </location>
    <ligand>
        <name>ATP</name>
        <dbReference type="ChEBI" id="CHEBI:30616"/>
    </ligand>
</feature>
<dbReference type="InterPro" id="IPR023865">
    <property type="entry name" value="Aliphatic_acid_kinase_CS"/>
</dbReference>
<keyword evidence="6" id="KW-0460">Magnesium</keyword>
<feature type="active site" description="Proton donor/acceptor" evidence="6">
    <location>
        <position position="147"/>
    </location>
</feature>
<evidence type="ECO:0000256" key="5">
    <source>
        <dbReference type="ARBA" id="ARBA00022840"/>
    </source>
</evidence>
<dbReference type="InterPro" id="IPR000890">
    <property type="entry name" value="Aliphatic_acid_kin_short-chain"/>
</dbReference>
<feature type="binding site" evidence="6">
    <location>
        <position position="384"/>
    </location>
    <ligand>
        <name>Mg(2+)</name>
        <dbReference type="ChEBI" id="CHEBI:18420"/>
    </ligand>
</feature>
<dbReference type="NCBIfam" id="TIGR00016">
    <property type="entry name" value="ackA"/>
    <property type="match status" value="1"/>
</dbReference>
<comment type="subunit">
    <text evidence="6">Homodimer.</text>
</comment>
<evidence type="ECO:0000256" key="2">
    <source>
        <dbReference type="ARBA" id="ARBA00022679"/>
    </source>
</evidence>
<evidence type="ECO:0000256" key="3">
    <source>
        <dbReference type="ARBA" id="ARBA00022741"/>
    </source>
</evidence>
<gene>
    <name evidence="6" type="primary">ackA</name>
    <name evidence="7" type="ORF">HGO97_007225</name>
</gene>
<dbReference type="EMBL" id="JABACJ020000005">
    <property type="protein sequence ID" value="MBU3875601.1"/>
    <property type="molecule type" value="Genomic_DNA"/>
</dbReference>
<comment type="subcellular location">
    <subcellularLocation>
        <location evidence="6">Cytoplasm</location>
    </subcellularLocation>
</comment>
<comment type="pathway">
    <text evidence="6">Metabolic intermediate biosynthesis; acetyl-CoA biosynthesis; acetyl-CoA from acetate: step 1/2.</text>
</comment>
<feature type="binding site" evidence="6">
    <location>
        <position position="7"/>
    </location>
    <ligand>
        <name>Mg(2+)</name>
        <dbReference type="ChEBI" id="CHEBI:18420"/>
    </ligand>
</feature>
<dbReference type="RefSeq" id="WP_216240648.1">
    <property type="nucleotide sequence ID" value="NZ_JABACJ020000005.1"/>
</dbReference>
<reference evidence="7 8" key="1">
    <citation type="submission" date="2021-06" db="EMBL/GenBank/DDBJ databases">
        <title>Faecalicatena sp. nov. isolated from porcine feces.</title>
        <authorList>
            <person name="Oh B.S."/>
            <person name="Lee J.H."/>
        </authorList>
    </citation>
    <scope>NUCLEOTIDE SEQUENCE [LARGE SCALE GENOMIC DNA]</scope>
    <source>
        <strain evidence="7 8">AGMB00832</strain>
    </source>
</reference>
<sequence>MNVLVINCGSSSLKFQLINSDSEEVLAKGLCERIGIDGSLTYQPAGGEKVKSAKDMPTHTEAIQFVIDALTNPETGVVKSLDEIGAVGHRLVHGGEKFASSVVITDEVKKAVEECNDLAPLHNPANLIGVNACQKLMPNTPMVAVFDTAFHQTMPEKAYMYGLPYAYYDKYKVRRYGFHGTSHSFVSKRAAEIVGKPYDATKTIVCHLGNGASVCAVLNGRSVDTSMGLTPLEGLVMGTRSGDIDPAILEFIAKKENLDIEGLMKVLNKDSGVYGLSNGLSSDFRDLSAAAEDGNEQAKVALEVFAYRVAKYVGSYTAAMNGVDNIVFTAGIGENDKEIREEICAYLEFLGIKIDKEANAKRGEEVIISTPDSKVKVLVIPTNEELAIARETVALV</sequence>
<feature type="binding site" evidence="6">
    <location>
        <begin position="331"/>
        <end position="335"/>
    </location>
    <ligand>
        <name>ATP</name>
        <dbReference type="ChEBI" id="CHEBI:30616"/>
    </ligand>
</feature>
<evidence type="ECO:0000313" key="8">
    <source>
        <dbReference type="Proteomes" id="UP000723714"/>
    </source>
</evidence>
<evidence type="ECO:0000256" key="4">
    <source>
        <dbReference type="ARBA" id="ARBA00022777"/>
    </source>
</evidence>
<dbReference type="HAMAP" id="MF_00020">
    <property type="entry name" value="Acetate_kinase"/>
    <property type="match status" value="1"/>
</dbReference>
<evidence type="ECO:0000256" key="6">
    <source>
        <dbReference type="HAMAP-Rule" id="MF_00020"/>
    </source>
</evidence>
<protein>
    <recommendedName>
        <fullName evidence="6">Acetate kinase</fullName>
        <ecNumber evidence="6">2.7.2.1</ecNumber>
    </recommendedName>
    <alternativeName>
        <fullName evidence="6">Acetokinase</fullName>
    </alternativeName>
</protein>
<organism evidence="7 8">
    <name type="scientific">Faecalicatena faecalis</name>
    <dbReference type="NCBI Taxonomy" id="2726362"/>
    <lineage>
        <taxon>Bacteria</taxon>
        <taxon>Bacillati</taxon>
        <taxon>Bacillota</taxon>
        <taxon>Clostridia</taxon>
        <taxon>Lachnospirales</taxon>
        <taxon>Lachnospiraceae</taxon>
        <taxon>Faecalicatena</taxon>
    </lineage>
</organism>
<dbReference type="PROSITE" id="PS01076">
    <property type="entry name" value="ACETATE_KINASE_2"/>
    <property type="match status" value="1"/>
</dbReference>
<dbReference type="EC" id="2.7.2.1" evidence="6"/>
<keyword evidence="8" id="KW-1185">Reference proteome</keyword>
<dbReference type="CDD" id="cd24010">
    <property type="entry name" value="ASKHA_NBD_AcK_PK"/>
    <property type="match status" value="1"/>
</dbReference>
<feature type="binding site" evidence="6">
    <location>
        <begin position="207"/>
        <end position="211"/>
    </location>
    <ligand>
        <name>ATP</name>
        <dbReference type="ChEBI" id="CHEBI:30616"/>
    </ligand>
</feature>
<dbReference type="GO" id="GO:0016301">
    <property type="term" value="F:kinase activity"/>
    <property type="evidence" value="ECO:0007669"/>
    <property type="project" value="UniProtKB-KW"/>
</dbReference>
<comment type="function">
    <text evidence="6">Catalyzes the formation of acetyl phosphate from acetate and ATP. Can also catalyze the reverse reaction.</text>
</comment>
<keyword evidence="1 6" id="KW-0963">Cytoplasm</keyword>
<evidence type="ECO:0000313" key="7">
    <source>
        <dbReference type="EMBL" id="MBU3875601.1"/>
    </source>
</evidence>
<keyword evidence="3 6" id="KW-0547">Nucleotide-binding</keyword>
<comment type="cofactor">
    <cofactor evidence="6">
        <name>Mg(2+)</name>
        <dbReference type="ChEBI" id="CHEBI:18420"/>
    </cofactor>
    <cofactor evidence="6">
        <name>Mn(2+)</name>
        <dbReference type="ChEBI" id="CHEBI:29035"/>
    </cofactor>
    <text evidence="6">Mg(2+). Can also accept Mn(2+).</text>
</comment>
<keyword evidence="5 6" id="KW-0067">ATP-binding</keyword>
<feature type="site" description="Transition state stabilizer" evidence="6">
    <location>
        <position position="240"/>
    </location>
</feature>
<keyword evidence="6" id="KW-0479">Metal-binding</keyword>
<dbReference type="PROSITE" id="PS01075">
    <property type="entry name" value="ACETATE_KINASE_1"/>
    <property type="match status" value="1"/>
</dbReference>
<dbReference type="PANTHER" id="PTHR21060:SF15">
    <property type="entry name" value="ACETATE KINASE-RELATED"/>
    <property type="match status" value="1"/>
</dbReference>
<evidence type="ECO:0000256" key="1">
    <source>
        <dbReference type="ARBA" id="ARBA00022490"/>
    </source>
</evidence>
<dbReference type="Pfam" id="PF00871">
    <property type="entry name" value="Acetate_kinase"/>
    <property type="match status" value="1"/>
</dbReference>
<comment type="catalytic activity">
    <reaction evidence="6">
        <text>acetate + ATP = acetyl phosphate + ADP</text>
        <dbReference type="Rhea" id="RHEA:11352"/>
        <dbReference type="ChEBI" id="CHEBI:22191"/>
        <dbReference type="ChEBI" id="CHEBI:30089"/>
        <dbReference type="ChEBI" id="CHEBI:30616"/>
        <dbReference type="ChEBI" id="CHEBI:456216"/>
        <dbReference type="EC" id="2.7.2.1"/>
    </reaction>
</comment>
<keyword evidence="2 6" id="KW-0808">Transferase</keyword>
<dbReference type="PANTHER" id="PTHR21060">
    <property type="entry name" value="ACETATE KINASE"/>
    <property type="match status" value="1"/>
</dbReference>
<accession>A0ABS6D2F2</accession>
<dbReference type="Proteomes" id="UP000723714">
    <property type="component" value="Unassembled WGS sequence"/>
</dbReference>
<feature type="binding site" evidence="6">
    <location>
        <begin position="283"/>
        <end position="285"/>
    </location>
    <ligand>
        <name>ATP</name>
        <dbReference type="ChEBI" id="CHEBI:30616"/>
    </ligand>
</feature>
<comment type="similarity">
    <text evidence="6">Belongs to the acetokinase family.</text>
</comment>
<feature type="binding site" evidence="6">
    <location>
        <position position="90"/>
    </location>
    <ligand>
        <name>substrate</name>
    </ligand>
</feature>
<keyword evidence="4 6" id="KW-0418">Kinase</keyword>
<feature type="site" description="Transition state stabilizer" evidence="6">
    <location>
        <position position="179"/>
    </location>
</feature>
<dbReference type="PIRSF" id="PIRSF000722">
    <property type="entry name" value="Acetate_prop_kin"/>
    <property type="match status" value="1"/>
</dbReference>
<dbReference type="InterPro" id="IPR004372">
    <property type="entry name" value="Ac/propionate_kinase"/>
</dbReference>
<name>A0ABS6D2F2_9FIRM</name>
<comment type="caution">
    <text evidence="7">The sequence shown here is derived from an EMBL/GenBank/DDBJ whole genome shotgun (WGS) entry which is preliminary data.</text>
</comment>
<proteinExistence type="inferred from homology"/>